<dbReference type="AlphaFoldDB" id="A0A5C2SU24"/>
<evidence type="ECO:0000256" key="8">
    <source>
        <dbReference type="ARBA" id="ARBA00022777"/>
    </source>
</evidence>
<dbReference type="InterPro" id="IPR029021">
    <property type="entry name" value="Prot-tyrosine_phosphatase-like"/>
</dbReference>
<dbReference type="EC" id="2.7.1.20" evidence="4"/>
<protein>
    <recommendedName>
        <fullName evidence="4">adenosine kinase</fullName>
        <ecNumber evidence="4">2.7.1.20</ecNumber>
    </recommendedName>
</protein>
<comment type="similarity">
    <text evidence="3">Belongs to the carbohydrate kinase PfkB family.</text>
</comment>
<evidence type="ECO:0000256" key="7">
    <source>
        <dbReference type="ARBA" id="ARBA00022741"/>
    </source>
</evidence>
<sequence length="1235" mass="136997">MSARLALHGCTYAGCLGPVTRWPPSMSLAWYRGCLAIVGPRVDEIAQTAIARMQQHNQYAEHTARLPGASSCSFHITVLTKDELRHPTVKDALPPLKDIDIRHLHDVGVGGSVKLGVFYVVVIWAAGQSLRKRVGMKPKNFHITLSERDEHVLDKGVDSILPELASPSLTLNDPDVLDHLAFTFHIDGKYDRARTTAYDLCKAAPTLERGFLRLGDAALKEGQYKLPSLAYACAYERCVDSKASEYCLTRLEECAQYTEWGATFTDLERSQLHHEAPSELLQPWSAGLREELRARELRYTPSLCLQARESVSIPYPIRAGANCEFYRLPRFFRWLVPFHIALMSTPRDAADIAALASPHLGIRHVLTLTEETPLDPQWFVRRDIRNTFLPIPNYRPPTVEQMDLILRLLDDDQNTPMLIHCGGGKGRAGTVAACFLVAYGFAKPDSSRTEPTMSAKEAIAALRAIRPGSIETEQQEEFVAKYCSAIWKRHAVVPDLVAEPPPCPPEIEGFMPQDADLFMLVGLAGSGKSTFSRMLMVRDPRGWAYVSQDESGSRSACETAIGNVHPRGRVLLDRCNVSREDRKGWLDLASHWATSPVCVWFDYDRELCMSRAQNRAGHPTLPPGNRVRNTMDQMQNMFVKPSLKEGFKAIVTIRSLAAADELVARLSPAVTLFKFPRTAHLLDLGSATSDDIVSDIPSLSDDSHVVITEKVDGANMGFSLSADRTQILVQNRSHYINPASHEQFRRLGTWVERHREDLMRVLDRDPLFAQRYVLFGEWMVATHSIGYSRLPDWFLAFDLYDRSLERWADRRMLEALLEGTGIQLVPVLHQGRMWTEEELRRTVMQPSRFYEGPMEGVYVKVEKPGMVVSRGKVVRADFIAGNEHWSKGPLLLNALQLFCMGNPLLDMQVTNGEELLKKYELKSNDAILVEEKHKPIYDELLKNYKVTYVAGGASQNAARGAAYVLPPHTVVFAGCVGDDELAEQLKEANKREGLDQVYLVKKGEKTGACAVVITGHDRSLVTNLAAAEKFEKSHLSSPEVAPLVDAAKIYYVEGYFLTHGIESALELAKKASEAGKIFVLNLSAPFIPQFFAVQLQQIMPYCDIIIGNEAEAEAWGTANGLSDPKDLTAVARAIAGQPKSNASRPRTVILTHGPKSTTVVSATDPENPKVFPVTPLADAEIVDTNGAGDAFAGGLLGGLVLGKSIDEAIEAGHKMGAMCVQQVGPQYKWPKVQIY</sequence>
<dbReference type="GO" id="GO:0005524">
    <property type="term" value="F:ATP binding"/>
    <property type="evidence" value="ECO:0007669"/>
    <property type="project" value="UniProtKB-KW"/>
</dbReference>
<dbReference type="Gene3D" id="3.40.50.300">
    <property type="entry name" value="P-loop containing nucleotide triphosphate hydrolases"/>
    <property type="match status" value="1"/>
</dbReference>
<evidence type="ECO:0000256" key="11">
    <source>
        <dbReference type="ARBA" id="ARBA00022842"/>
    </source>
</evidence>
<evidence type="ECO:0000256" key="4">
    <source>
        <dbReference type="ARBA" id="ARBA00012119"/>
    </source>
</evidence>
<dbReference type="PROSITE" id="PS50056">
    <property type="entry name" value="TYR_PHOSPHATASE_2"/>
    <property type="match status" value="1"/>
</dbReference>
<evidence type="ECO:0000259" key="14">
    <source>
        <dbReference type="PROSITE" id="PS50056"/>
    </source>
</evidence>
<dbReference type="PROSITE" id="PS00584">
    <property type="entry name" value="PFKB_KINASES_2"/>
    <property type="match status" value="1"/>
</dbReference>
<dbReference type="Gene3D" id="3.90.190.10">
    <property type="entry name" value="Protein tyrosine phosphatase superfamily"/>
    <property type="match status" value="1"/>
</dbReference>
<reference evidence="15" key="1">
    <citation type="journal article" date="2018" name="Genome Biol. Evol.">
        <title>Genomics and development of Lentinus tigrinus, a white-rot wood-decaying mushroom with dimorphic fruiting bodies.</title>
        <authorList>
            <person name="Wu B."/>
            <person name="Xu Z."/>
            <person name="Knudson A."/>
            <person name="Carlson A."/>
            <person name="Chen N."/>
            <person name="Kovaka S."/>
            <person name="LaButti K."/>
            <person name="Lipzen A."/>
            <person name="Pennachio C."/>
            <person name="Riley R."/>
            <person name="Schakwitz W."/>
            <person name="Umezawa K."/>
            <person name="Ohm R.A."/>
            <person name="Grigoriev I.V."/>
            <person name="Nagy L.G."/>
            <person name="Gibbons J."/>
            <person name="Hibbett D."/>
        </authorList>
    </citation>
    <scope>NUCLEOTIDE SEQUENCE [LARGE SCALE GENOMIC DNA]</scope>
    <source>
        <strain evidence="15">ALCF2SS1-6</strain>
    </source>
</reference>
<dbReference type="InterPro" id="IPR002173">
    <property type="entry name" value="Carboh/pur_kinase_PfkB_CS"/>
</dbReference>
<keyword evidence="5" id="KW-0808">Transferase</keyword>
<dbReference type="Proteomes" id="UP000313359">
    <property type="component" value="Unassembled WGS sequence"/>
</dbReference>
<dbReference type="PRINTS" id="PR00989">
    <property type="entry name" value="ADENOKINASE"/>
</dbReference>
<keyword evidence="11" id="KW-0460">Magnesium</keyword>
<evidence type="ECO:0000313" key="16">
    <source>
        <dbReference type="Proteomes" id="UP000313359"/>
    </source>
</evidence>
<feature type="domain" description="Tyrosine specific protein phosphatases" evidence="14">
    <location>
        <begin position="403"/>
        <end position="477"/>
    </location>
</feature>
<dbReference type="STRING" id="1328759.A0A5C2SU24"/>
<evidence type="ECO:0000259" key="13">
    <source>
        <dbReference type="PROSITE" id="PS50055"/>
    </source>
</evidence>
<evidence type="ECO:0000256" key="9">
    <source>
        <dbReference type="ARBA" id="ARBA00022801"/>
    </source>
</evidence>
<name>A0A5C2SU24_9APHY</name>
<dbReference type="InterPro" id="IPR029056">
    <property type="entry name" value="Ribokinase-like"/>
</dbReference>
<comment type="cofactor">
    <cofactor evidence="1">
        <name>Mg(2+)</name>
        <dbReference type="ChEBI" id="CHEBI:18420"/>
    </cofactor>
</comment>
<organism evidence="15 16">
    <name type="scientific">Lentinus tigrinus ALCF2SS1-6</name>
    <dbReference type="NCBI Taxonomy" id="1328759"/>
    <lineage>
        <taxon>Eukaryota</taxon>
        <taxon>Fungi</taxon>
        <taxon>Dikarya</taxon>
        <taxon>Basidiomycota</taxon>
        <taxon>Agaricomycotina</taxon>
        <taxon>Agaricomycetes</taxon>
        <taxon>Polyporales</taxon>
        <taxon>Polyporaceae</taxon>
        <taxon>Lentinus</taxon>
    </lineage>
</organism>
<dbReference type="Gene3D" id="3.30.470.30">
    <property type="entry name" value="DNA ligase/mRNA capping enzyme"/>
    <property type="match status" value="1"/>
</dbReference>
<dbReference type="Pfam" id="PF22784">
    <property type="entry name" value="PTP-SAK"/>
    <property type="match status" value="1"/>
</dbReference>
<dbReference type="GO" id="GO:0004001">
    <property type="term" value="F:adenosine kinase activity"/>
    <property type="evidence" value="ECO:0007669"/>
    <property type="project" value="UniProtKB-EC"/>
</dbReference>
<dbReference type="SUPFAM" id="SSF52799">
    <property type="entry name" value="(Phosphotyrosine protein) phosphatases II"/>
    <property type="match status" value="1"/>
</dbReference>
<keyword evidence="10" id="KW-0067">ATP-binding</keyword>
<dbReference type="GO" id="GO:0006166">
    <property type="term" value="P:purine ribonucleoside salvage"/>
    <property type="evidence" value="ECO:0007669"/>
    <property type="project" value="UniProtKB-KW"/>
</dbReference>
<dbReference type="InterPro" id="IPR000387">
    <property type="entry name" value="Tyr_Pase_dom"/>
</dbReference>
<keyword evidence="8" id="KW-0418">Kinase</keyword>
<dbReference type="Pfam" id="PF00294">
    <property type="entry name" value="PfkB"/>
    <property type="match status" value="1"/>
</dbReference>
<evidence type="ECO:0000256" key="3">
    <source>
        <dbReference type="ARBA" id="ARBA00010688"/>
    </source>
</evidence>
<evidence type="ECO:0000256" key="2">
    <source>
        <dbReference type="ARBA" id="ARBA00004801"/>
    </source>
</evidence>
<dbReference type="GO" id="GO:0044209">
    <property type="term" value="P:AMP salvage"/>
    <property type="evidence" value="ECO:0007669"/>
    <property type="project" value="UniProtKB-UniPathway"/>
</dbReference>
<dbReference type="PANTHER" id="PTHR43883">
    <property type="entry name" value="SLR0207 PROTEIN"/>
    <property type="match status" value="1"/>
</dbReference>
<dbReference type="SUPFAM" id="SSF52540">
    <property type="entry name" value="P-loop containing nucleoside triphosphate hydrolases"/>
    <property type="match status" value="1"/>
</dbReference>
<dbReference type="Pfam" id="PF09414">
    <property type="entry name" value="RNA_ligase"/>
    <property type="match status" value="1"/>
</dbReference>
<evidence type="ECO:0000256" key="1">
    <source>
        <dbReference type="ARBA" id="ARBA00001946"/>
    </source>
</evidence>
<dbReference type="InterPro" id="IPR054498">
    <property type="entry name" value="2H-SAK"/>
</dbReference>
<dbReference type="SMART" id="SM00404">
    <property type="entry name" value="PTPc_motif"/>
    <property type="match status" value="1"/>
</dbReference>
<dbReference type="GO" id="GO:0004725">
    <property type="term" value="F:protein tyrosine phosphatase activity"/>
    <property type="evidence" value="ECO:0007669"/>
    <property type="project" value="InterPro"/>
</dbReference>
<dbReference type="CDD" id="cd14504">
    <property type="entry name" value="DUSP23"/>
    <property type="match status" value="1"/>
</dbReference>
<dbReference type="InterPro" id="IPR011611">
    <property type="entry name" value="PfkB_dom"/>
</dbReference>
<keyword evidence="9" id="KW-0378">Hydrolase</keyword>
<comment type="pathway">
    <text evidence="2">Purine metabolism; AMP biosynthesis via salvage pathway; AMP from adenosine: step 1/1.</text>
</comment>
<feature type="domain" description="Tyrosine-protein phosphatase" evidence="13">
    <location>
        <begin position="388"/>
        <end position="479"/>
    </location>
</feature>
<dbReference type="PROSITE" id="PS50055">
    <property type="entry name" value="TYR_PHOSPHATASE_PTP"/>
    <property type="match status" value="1"/>
</dbReference>
<dbReference type="SUPFAM" id="SSF53613">
    <property type="entry name" value="Ribokinase-like"/>
    <property type="match status" value="1"/>
</dbReference>
<dbReference type="PANTHER" id="PTHR43883:SF1">
    <property type="entry name" value="GLUCONOKINASE"/>
    <property type="match status" value="1"/>
</dbReference>
<evidence type="ECO:0000256" key="5">
    <source>
        <dbReference type="ARBA" id="ARBA00022679"/>
    </source>
</evidence>
<dbReference type="InterPro" id="IPR021122">
    <property type="entry name" value="RNA_ligase_dom_REL/Rnl2"/>
</dbReference>
<dbReference type="Gene3D" id="3.30.1110.10">
    <property type="match status" value="1"/>
</dbReference>
<evidence type="ECO:0000256" key="12">
    <source>
        <dbReference type="PIRSR" id="PIRSR601805-1"/>
    </source>
</evidence>
<evidence type="ECO:0000313" key="15">
    <source>
        <dbReference type="EMBL" id="RPD64776.1"/>
    </source>
</evidence>
<dbReference type="Pfam" id="PF22547">
    <property type="entry name" value="2H-SAK"/>
    <property type="match status" value="1"/>
</dbReference>
<feature type="active site" description="Proton acceptor" evidence="12">
    <location>
        <position position="1189"/>
    </location>
</feature>
<evidence type="ECO:0000256" key="10">
    <source>
        <dbReference type="ARBA" id="ARBA00022840"/>
    </source>
</evidence>
<dbReference type="InterPro" id="IPR027417">
    <property type="entry name" value="P-loop_NTPase"/>
</dbReference>
<dbReference type="EMBL" id="ML122253">
    <property type="protein sequence ID" value="RPD64776.1"/>
    <property type="molecule type" value="Genomic_DNA"/>
</dbReference>
<dbReference type="Gene3D" id="3.40.1190.20">
    <property type="match status" value="1"/>
</dbReference>
<keyword evidence="6" id="KW-0660">Purine salvage</keyword>
<dbReference type="SUPFAM" id="SSF56091">
    <property type="entry name" value="DNA ligase/mRNA capping enzyme, catalytic domain"/>
    <property type="match status" value="1"/>
</dbReference>
<dbReference type="FunFam" id="3.90.190.10:FF:000157">
    <property type="entry name" value="Protein-tyrosine phosphatase"/>
    <property type="match status" value="1"/>
</dbReference>
<dbReference type="InterPro" id="IPR000242">
    <property type="entry name" value="PTP_cat"/>
</dbReference>
<keyword evidence="7" id="KW-0547">Nucleotide-binding</keyword>
<dbReference type="InterPro" id="IPR052732">
    <property type="entry name" value="Cell-binding_unc_protein"/>
</dbReference>
<dbReference type="OrthoDB" id="432447at2759"/>
<proteinExistence type="inferred from homology"/>
<dbReference type="Pfam" id="PF13671">
    <property type="entry name" value="AAA_33"/>
    <property type="match status" value="1"/>
</dbReference>
<gene>
    <name evidence="15" type="ORF">L227DRAFT_560577</name>
</gene>
<dbReference type="InterPro" id="IPR003595">
    <property type="entry name" value="Tyr_Pase_cat"/>
</dbReference>
<evidence type="ECO:0000256" key="6">
    <source>
        <dbReference type="ARBA" id="ARBA00022726"/>
    </source>
</evidence>
<accession>A0A5C2SU24</accession>
<dbReference type="CDD" id="cd01168">
    <property type="entry name" value="adenosine_kinase"/>
    <property type="match status" value="1"/>
</dbReference>
<dbReference type="InterPro" id="IPR001805">
    <property type="entry name" value="Adenokinase"/>
</dbReference>
<dbReference type="FunFam" id="3.30.1110.10:FF:000001">
    <property type="entry name" value="Adenosine kinase a"/>
    <property type="match status" value="1"/>
</dbReference>
<dbReference type="UniPathway" id="UPA00588">
    <property type="reaction ID" value="UER00659"/>
</dbReference>
<keyword evidence="16" id="KW-1185">Reference proteome</keyword>
<dbReference type="InterPro" id="IPR057023">
    <property type="entry name" value="PTP-SAK"/>
</dbReference>